<dbReference type="InterPro" id="IPR044299">
    <property type="entry name" value="GIS3/ZFP5/ZFP6"/>
</dbReference>
<dbReference type="GO" id="GO:0005634">
    <property type="term" value="C:nucleus"/>
    <property type="evidence" value="ECO:0007669"/>
    <property type="project" value="TreeGrafter"/>
</dbReference>
<dbReference type="PANTHER" id="PTHR46353:SF11">
    <property type="entry name" value="C2H2-TYPE DOMAIN-CONTAINING PROTEIN"/>
    <property type="match status" value="1"/>
</dbReference>
<dbReference type="Gene3D" id="3.30.160.60">
    <property type="entry name" value="Classic Zinc Finger"/>
    <property type="match status" value="1"/>
</dbReference>
<dbReference type="InterPro" id="IPR021899">
    <property type="entry name" value="DUF3511"/>
</dbReference>
<dbReference type="PROSITE" id="PS00028">
    <property type="entry name" value="ZINC_FINGER_C2H2_1"/>
    <property type="match status" value="1"/>
</dbReference>
<dbReference type="Pfam" id="PF12023">
    <property type="entry name" value="DUF3511"/>
    <property type="match status" value="1"/>
</dbReference>
<protein>
    <recommendedName>
        <fullName evidence="3">C2H2-type domain-containing protein</fullName>
    </recommendedName>
</protein>
<dbReference type="GO" id="GO:0010090">
    <property type="term" value="P:trichome morphogenesis"/>
    <property type="evidence" value="ECO:0007669"/>
    <property type="project" value="InterPro"/>
</dbReference>
<keyword evidence="1" id="KW-0479">Metal-binding</keyword>
<accession>A0A835JDP1</accession>
<dbReference type="FunFam" id="3.30.160.60:FF:002829">
    <property type="entry name" value="Zinc finger protein 6"/>
    <property type="match status" value="1"/>
</dbReference>
<dbReference type="GO" id="GO:0008270">
    <property type="term" value="F:zinc ion binding"/>
    <property type="evidence" value="ECO:0007669"/>
    <property type="project" value="UniProtKB-KW"/>
</dbReference>
<dbReference type="InterPro" id="IPR013087">
    <property type="entry name" value="Znf_C2H2_type"/>
</dbReference>
<dbReference type="PANTHER" id="PTHR46353">
    <property type="entry name" value="ZINC FINGER PROTEIN 5"/>
    <property type="match status" value="1"/>
</dbReference>
<evidence type="ECO:0000313" key="4">
    <source>
        <dbReference type="EMBL" id="KAF9669287.1"/>
    </source>
</evidence>
<dbReference type="SUPFAM" id="SSF57667">
    <property type="entry name" value="beta-beta-alpha zinc fingers"/>
    <property type="match status" value="1"/>
</dbReference>
<dbReference type="OrthoDB" id="772256at2759"/>
<evidence type="ECO:0000259" key="3">
    <source>
        <dbReference type="PROSITE" id="PS50157"/>
    </source>
</evidence>
<comment type="caution">
    <text evidence="4">The sequence shown here is derived from an EMBL/GenBank/DDBJ whole genome shotgun (WGS) entry which is preliminary data.</text>
</comment>
<dbReference type="GO" id="GO:0009736">
    <property type="term" value="P:cytokinin-activated signaling pathway"/>
    <property type="evidence" value="ECO:0007669"/>
    <property type="project" value="TreeGrafter"/>
</dbReference>
<gene>
    <name evidence="4" type="ORF">SADUNF_Sadunf14G0092000</name>
</gene>
<evidence type="ECO:0000256" key="1">
    <source>
        <dbReference type="PROSITE-ProRule" id="PRU00042"/>
    </source>
</evidence>
<sequence length="303" mass="34096">MAESSTPFQESDHKNTSKLKLFGFPLTEQDEILSKTGNTLDSRKFECHFCHRAFANSQALGGHQNAHKRERQRARRTQYLCERRFMAAAQVLCSHAVKSPPFIYRRGLITRNSSAAAAADFRPQIASDYPSQPLLFPSSPPDHHFPSQIYIAQPLHDSAKMSSFIKVPGKLCFKDDRVGVDLRLKLTPSALQSVNMDGYGYGYGSDQRGDRRLEIVSGKSFGFGNSNQIYATRPHSPNVASIPPRRSQSSSSRPWGGLTDPEMKRKKRIAKYKVYTVEGKVKASLRRGICWIKNKCSKIIHGY</sequence>
<dbReference type="InterPro" id="IPR036236">
    <property type="entry name" value="Znf_C2H2_sf"/>
</dbReference>
<keyword evidence="5" id="KW-1185">Reference proteome</keyword>
<evidence type="ECO:0000256" key="2">
    <source>
        <dbReference type="SAM" id="MobiDB-lite"/>
    </source>
</evidence>
<proteinExistence type="predicted"/>
<dbReference type="EMBL" id="JADGMS010000014">
    <property type="protein sequence ID" value="KAF9669287.1"/>
    <property type="molecule type" value="Genomic_DNA"/>
</dbReference>
<dbReference type="AlphaFoldDB" id="A0A835JDP1"/>
<feature type="compositionally biased region" description="Low complexity" evidence="2">
    <location>
        <begin position="241"/>
        <end position="254"/>
    </location>
</feature>
<keyword evidence="1" id="KW-0863">Zinc-finger</keyword>
<dbReference type="GO" id="GO:0009740">
    <property type="term" value="P:gibberellic acid mediated signaling pathway"/>
    <property type="evidence" value="ECO:0007669"/>
    <property type="project" value="TreeGrafter"/>
</dbReference>
<keyword evidence="1" id="KW-0862">Zinc</keyword>
<evidence type="ECO:0000313" key="5">
    <source>
        <dbReference type="Proteomes" id="UP000657918"/>
    </source>
</evidence>
<feature type="region of interest" description="Disordered" evidence="2">
    <location>
        <begin position="233"/>
        <end position="260"/>
    </location>
</feature>
<reference evidence="4 5" key="1">
    <citation type="submission" date="2020-10" db="EMBL/GenBank/DDBJ databases">
        <title>Plant Genome Project.</title>
        <authorList>
            <person name="Zhang R.-G."/>
        </authorList>
    </citation>
    <scope>NUCLEOTIDE SEQUENCE [LARGE SCALE GENOMIC DNA]</scope>
    <source>
        <strain evidence="4">FAFU-HL-1</strain>
        <tissue evidence="4">Leaf</tissue>
    </source>
</reference>
<organism evidence="4 5">
    <name type="scientific">Salix dunnii</name>
    <dbReference type="NCBI Taxonomy" id="1413687"/>
    <lineage>
        <taxon>Eukaryota</taxon>
        <taxon>Viridiplantae</taxon>
        <taxon>Streptophyta</taxon>
        <taxon>Embryophyta</taxon>
        <taxon>Tracheophyta</taxon>
        <taxon>Spermatophyta</taxon>
        <taxon>Magnoliopsida</taxon>
        <taxon>eudicotyledons</taxon>
        <taxon>Gunneridae</taxon>
        <taxon>Pentapetalae</taxon>
        <taxon>rosids</taxon>
        <taxon>fabids</taxon>
        <taxon>Malpighiales</taxon>
        <taxon>Salicaceae</taxon>
        <taxon>Saliceae</taxon>
        <taxon>Salix</taxon>
    </lineage>
</organism>
<name>A0A835JDP1_9ROSI</name>
<dbReference type="Proteomes" id="UP000657918">
    <property type="component" value="Unassembled WGS sequence"/>
</dbReference>
<dbReference type="PROSITE" id="PS50157">
    <property type="entry name" value="ZINC_FINGER_C2H2_2"/>
    <property type="match status" value="1"/>
</dbReference>
<dbReference type="GO" id="GO:0003700">
    <property type="term" value="F:DNA-binding transcription factor activity"/>
    <property type="evidence" value="ECO:0007669"/>
    <property type="project" value="TreeGrafter"/>
</dbReference>
<dbReference type="GO" id="GO:0000976">
    <property type="term" value="F:transcription cis-regulatory region binding"/>
    <property type="evidence" value="ECO:0007669"/>
    <property type="project" value="TreeGrafter"/>
</dbReference>
<feature type="domain" description="C2H2-type" evidence="3">
    <location>
        <begin position="45"/>
        <end position="72"/>
    </location>
</feature>